<organism evidence="3 4">
    <name type="scientific">Corymbia citriodora subsp. variegata</name>
    <dbReference type="NCBI Taxonomy" id="360336"/>
    <lineage>
        <taxon>Eukaryota</taxon>
        <taxon>Viridiplantae</taxon>
        <taxon>Streptophyta</taxon>
        <taxon>Embryophyta</taxon>
        <taxon>Tracheophyta</taxon>
        <taxon>Spermatophyta</taxon>
        <taxon>Magnoliopsida</taxon>
        <taxon>eudicotyledons</taxon>
        <taxon>Gunneridae</taxon>
        <taxon>Pentapetalae</taxon>
        <taxon>rosids</taxon>
        <taxon>malvids</taxon>
        <taxon>Myrtales</taxon>
        <taxon>Myrtaceae</taxon>
        <taxon>Myrtoideae</taxon>
        <taxon>Eucalypteae</taxon>
        <taxon>Corymbia</taxon>
    </lineage>
</organism>
<feature type="domain" description="BTB" evidence="2">
    <location>
        <begin position="1"/>
        <end position="40"/>
    </location>
</feature>
<evidence type="ECO:0000313" key="4">
    <source>
        <dbReference type="Proteomes" id="UP000806378"/>
    </source>
</evidence>
<sequence>MFYGNYQEKDATEVEIPDIRQEVFAAMMRFIYTGSVDITMDIARDLLKASDQYLMEELKRLCQGAIAEGLSLENVANILKFSEDAYATSLKKSCILFILKHFAEFRRRYSDLIQGIVPTIREYFLEMLTSI</sequence>
<reference evidence="3" key="1">
    <citation type="submission" date="2020-05" db="EMBL/GenBank/DDBJ databases">
        <title>WGS assembly of Corymbia citriodora subspecies variegata.</title>
        <authorList>
            <person name="Barry K."/>
            <person name="Hundley H."/>
            <person name="Shu S."/>
            <person name="Jenkins J."/>
            <person name="Grimwood J."/>
            <person name="Baten A."/>
        </authorList>
    </citation>
    <scope>NUCLEOTIDE SEQUENCE</scope>
    <source>
        <strain evidence="3">CV2-018</strain>
    </source>
</reference>
<dbReference type="SUPFAM" id="SSF54695">
    <property type="entry name" value="POZ domain"/>
    <property type="match status" value="1"/>
</dbReference>
<accession>A0A8T0CQJ4</accession>
<name>A0A8T0CQJ4_CORYI</name>
<protein>
    <recommendedName>
        <fullName evidence="2">BTB domain-containing protein</fullName>
    </recommendedName>
</protein>
<comment type="pathway">
    <text evidence="1">Protein modification; protein ubiquitination.</text>
</comment>
<proteinExistence type="predicted"/>
<gene>
    <name evidence="3" type="ORF">BT93_L0194</name>
</gene>
<dbReference type="Pfam" id="PF00651">
    <property type="entry name" value="BTB"/>
    <property type="match status" value="1"/>
</dbReference>
<dbReference type="PANTHER" id="PTHR46710:SF1">
    <property type="entry name" value="ARM REPEAT PROTEIN INTERACTING WITH ABF2"/>
    <property type="match status" value="1"/>
</dbReference>
<evidence type="ECO:0000259" key="2">
    <source>
        <dbReference type="PROSITE" id="PS50097"/>
    </source>
</evidence>
<dbReference type="Gene3D" id="3.30.710.10">
    <property type="entry name" value="Potassium Channel Kv1.1, Chain A"/>
    <property type="match status" value="1"/>
</dbReference>
<dbReference type="AlphaFoldDB" id="A0A8T0CQJ4"/>
<dbReference type="Proteomes" id="UP000806378">
    <property type="component" value="Unassembled WGS sequence"/>
</dbReference>
<dbReference type="Gramene" id="rna-gnl|WGS:JABURB|Cocit.L0194.1">
    <property type="protein sequence ID" value="cds-KAF7849863.1"/>
    <property type="gene ID" value="gene-BT93_L0194"/>
</dbReference>
<dbReference type="InterPro" id="IPR044282">
    <property type="entry name" value="ABAP1/ARIA"/>
</dbReference>
<dbReference type="PANTHER" id="PTHR46710">
    <property type="entry name" value="ARM REPEAT PROTEIN INTERACTING WITH ABF2"/>
    <property type="match status" value="1"/>
</dbReference>
<dbReference type="EMBL" id="MU089688">
    <property type="protein sequence ID" value="KAF7849863.1"/>
    <property type="molecule type" value="Genomic_DNA"/>
</dbReference>
<dbReference type="InterPro" id="IPR011333">
    <property type="entry name" value="SKP1/BTB/POZ_sf"/>
</dbReference>
<dbReference type="PROSITE" id="PS50097">
    <property type="entry name" value="BTB"/>
    <property type="match status" value="1"/>
</dbReference>
<comment type="caution">
    <text evidence="3">The sequence shown here is derived from an EMBL/GenBank/DDBJ whole genome shotgun (WGS) entry which is preliminary data.</text>
</comment>
<dbReference type="InterPro" id="IPR000210">
    <property type="entry name" value="BTB/POZ_dom"/>
</dbReference>
<evidence type="ECO:0000313" key="3">
    <source>
        <dbReference type="EMBL" id="KAF7849863.1"/>
    </source>
</evidence>
<evidence type="ECO:0000256" key="1">
    <source>
        <dbReference type="ARBA" id="ARBA00004906"/>
    </source>
</evidence>
<keyword evidence="4" id="KW-1185">Reference proteome</keyword>
<dbReference type="OrthoDB" id="29145at2759"/>